<protein>
    <submittedName>
        <fullName evidence="1">Uncharacterized protein</fullName>
    </submittedName>
</protein>
<evidence type="ECO:0000313" key="1">
    <source>
        <dbReference type="EMBL" id="GAB49841.1"/>
    </source>
</evidence>
<evidence type="ECO:0000313" key="2">
    <source>
        <dbReference type="Proteomes" id="UP000004367"/>
    </source>
</evidence>
<proteinExistence type="predicted"/>
<comment type="caution">
    <text evidence="1">The sequence shown here is derived from an EMBL/GenBank/DDBJ whole genome shotgun (WGS) entry which is preliminary data.</text>
</comment>
<organism evidence="1 2">
    <name type="scientific">Mobilicoccus pelagius NBRC 104925</name>
    <dbReference type="NCBI Taxonomy" id="1089455"/>
    <lineage>
        <taxon>Bacteria</taxon>
        <taxon>Bacillati</taxon>
        <taxon>Actinomycetota</taxon>
        <taxon>Actinomycetes</taxon>
        <taxon>Micrococcales</taxon>
        <taxon>Dermatophilaceae</taxon>
        <taxon>Mobilicoccus</taxon>
    </lineage>
</organism>
<dbReference type="EMBL" id="BAFE01000094">
    <property type="protein sequence ID" value="GAB49841.1"/>
    <property type="molecule type" value="Genomic_DNA"/>
</dbReference>
<accession>H5UVT3</accession>
<dbReference type="OrthoDB" id="9806257at2"/>
<sequence>MDDARQHSTGHLEEFADLYTHHLYLAGYLREWAAATARDAAAERGLLEAEYLKGYARALADITDHVEAGEALPGGPLYARVAERLAQEGRRA</sequence>
<dbReference type="RefSeq" id="WP_009483684.1">
    <property type="nucleotide sequence ID" value="NZ_BAFE01000094.1"/>
</dbReference>
<gene>
    <name evidence="1" type="ORF">MOPEL_135_00790</name>
</gene>
<dbReference type="AlphaFoldDB" id="H5UVT3"/>
<dbReference type="Proteomes" id="UP000004367">
    <property type="component" value="Unassembled WGS sequence"/>
</dbReference>
<keyword evidence="2" id="KW-1185">Reference proteome</keyword>
<name>H5UVT3_9MICO</name>
<reference evidence="1 2" key="1">
    <citation type="submission" date="2012-02" db="EMBL/GenBank/DDBJ databases">
        <title>Whole genome shotgun sequence of Mobilicoccus pelagius NBRC 104925.</title>
        <authorList>
            <person name="Yoshida Y."/>
            <person name="Hosoyama A."/>
            <person name="Tsuchikane K."/>
            <person name="Katsumata H."/>
            <person name="Yamazaki S."/>
            <person name="Fujita N."/>
        </authorList>
    </citation>
    <scope>NUCLEOTIDE SEQUENCE [LARGE SCALE GENOMIC DNA]</scope>
    <source>
        <strain evidence="1 2">NBRC 104925</strain>
    </source>
</reference>
<dbReference type="STRING" id="1089455.MOPEL_135_00790"/>